<sequence length="218" mass="25336">MHLSNIRLKSLKGQTMDEVCKRVMKMAECHGYNFVSKMQGDVRSKMVCYRQDCDAQVTVAKYGQDNFAVADVIIEHNHRQGKRMKKLLCSKEIHPFVVDFYDPAKGPFSGYSALEFARSGEQDIQGTKMKEDMARYYKRHEEEFKSRYDWSILEESVMELLKDVDDNQEGWYTNGMGVIACEVLRRPVAWFKEDGQGSTFFPVFETAEKFALPLIMYN</sequence>
<evidence type="ECO:0000313" key="1">
    <source>
        <dbReference type="EMBL" id="ORY97165.1"/>
    </source>
</evidence>
<name>A0A1X2HDX7_SYNRA</name>
<reference evidence="1 2" key="1">
    <citation type="submission" date="2016-07" db="EMBL/GenBank/DDBJ databases">
        <title>Pervasive Adenine N6-methylation of Active Genes in Fungi.</title>
        <authorList>
            <consortium name="DOE Joint Genome Institute"/>
            <person name="Mondo S.J."/>
            <person name="Dannebaum R.O."/>
            <person name="Kuo R.C."/>
            <person name="Labutti K."/>
            <person name="Haridas S."/>
            <person name="Kuo A."/>
            <person name="Salamov A."/>
            <person name="Ahrendt S.R."/>
            <person name="Lipzen A."/>
            <person name="Sullivan W."/>
            <person name="Andreopoulos W.B."/>
            <person name="Clum A."/>
            <person name="Lindquist E."/>
            <person name="Daum C."/>
            <person name="Ramamoorthy G.K."/>
            <person name="Gryganskyi A."/>
            <person name="Culley D."/>
            <person name="Magnuson J.K."/>
            <person name="James T.Y."/>
            <person name="O'Malley M.A."/>
            <person name="Stajich J.E."/>
            <person name="Spatafora J.W."/>
            <person name="Visel A."/>
            <person name="Grigoriev I.V."/>
        </authorList>
    </citation>
    <scope>NUCLEOTIDE SEQUENCE [LARGE SCALE GENOMIC DNA]</scope>
    <source>
        <strain evidence="1 2">NRRL 2496</strain>
    </source>
</reference>
<protein>
    <submittedName>
        <fullName evidence="1">Uncharacterized protein</fullName>
    </submittedName>
</protein>
<organism evidence="1 2">
    <name type="scientific">Syncephalastrum racemosum</name>
    <name type="common">Filamentous fungus</name>
    <dbReference type="NCBI Taxonomy" id="13706"/>
    <lineage>
        <taxon>Eukaryota</taxon>
        <taxon>Fungi</taxon>
        <taxon>Fungi incertae sedis</taxon>
        <taxon>Mucoromycota</taxon>
        <taxon>Mucoromycotina</taxon>
        <taxon>Mucoromycetes</taxon>
        <taxon>Mucorales</taxon>
        <taxon>Syncephalastraceae</taxon>
        <taxon>Syncephalastrum</taxon>
    </lineage>
</organism>
<comment type="caution">
    <text evidence="1">The sequence shown here is derived from an EMBL/GenBank/DDBJ whole genome shotgun (WGS) entry which is preliminary data.</text>
</comment>
<dbReference type="Proteomes" id="UP000242180">
    <property type="component" value="Unassembled WGS sequence"/>
</dbReference>
<dbReference type="InParanoid" id="A0A1X2HDX7"/>
<dbReference type="AlphaFoldDB" id="A0A1X2HDX7"/>
<proteinExistence type="predicted"/>
<evidence type="ECO:0000313" key="2">
    <source>
        <dbReference type="Proteomes" id="UP000242180"/>
    </source>
</evidence>
<gene>
    <name evidence="1" type="ORF">BCR43DRAFT_504142</name>
</gene>
<keyword evidence="2" id="KW-1185">Reference proteome</keyword>
<accession>A0A1X2HDX7</accession>
<dbReference type="EMBL" id="MCGN01000004">
    <property type="protein sequence ID" value="ORY97165.1"/>
    <property type="molecule type" value="Genomic_DNA"/>
</dbReference>